<dbReference type="PRINTS" id="PR00714">
    <property type="entry name" value="MAN6PISMRASE"/>
</dbReference>
<dbReference type="GO" id="GO:0008270">
    <property type="term" value="F:zinc ion binding"/>
    <property type="evidence" value="ECO:0007669"/>
    <property type="project" value="InterPro"/>
</dbReference>
<evidence type="ECO:0000256" key="4">
    <source>
        <dbReference type="ARBA" id="ARBA00010772"/>
    </source>
</evidence>
<dbReference type="EMBL" id="FN649747">
    <property type="protein sequence ID" value="CBJ28774.1"/>
    <property type="molecule type" value="Genomic_DNA"/>
</dbReference>
<dbReference type="Pfam" id="PF20511">
    <property type="entry name" value="PMI_typeI_cat"/>
    <property type="match status" value="1"/>
</dbReference>
<dbReference type="GO" id="GO:0005829">
    <property type="term" value="C:cytosol"/>
    <property type="evidence" value="ECO:0007669"/>
    <property type="project" value="TreeGrafter"/>
</dbReference>
<evidence type="ECO:0000256" key="1">
    <source>
        <dbReference type="ARBA" id="ARBA00000757"/>
    </source>
</evidence>
<dbReference type="GO" id="GO:0009298">
    <property type="term" value="P:GDP-mannose biosynthetic process"/>
    <property type="evidence" value="ECO:0007669"/>
    <property type="project" value="UniProtKB-UniPathway"/>
</dbReference>
<dbReference type="Gene3D" id="2.60.120.10">
    <property type="entry name" value="Jelly Rolls"/>
    <property type="match status" value="1"/>
</dbReference>
<evidence type="ECO:0000259" key="9">
    <source>
        <dbReference type="Pfam" id="PF20511"/>
    </source>
</evidence>
<dbReference type="GO" id="GO:0004476">
    <property type="term" value="F:mannose-6-phosphate isomerase activity"/>
    <property type="evidence" value="ECO:0007669"/>
    <property type="project" value="UniProtKB-EC"/>
</dbReference>
<dbReference type="EMBL" id="FN647878">
    <property type="protein sequence ID" value="CBJ28774.1"/>
    <property type="molecule type" value="Genomic_DNA"/>
</dbReference>
<keyword evidence="7" id="KW-0862">Zinc</keyword>
<organism evidence="10 11">
    <name type="scientific">Ectocarpus siliculosus</name>
    <name type="common">Brown alga</name>
    <name type="synonym">Conferva siliculosa</name>
    <dbReference type="NCBI Taxonomy" id="2880"/>
    <lineage>
        <taxon>Eukaryota</taxon>
        <taxon>Sar</taxon>
        <taxon>Stramenopiles</taxon>
        <taxon>Ochrophyta</taxon>
        <taxon>PX clade</taxon>
        <taxon>Phaeophyceae</taxon>
        <taxon>Ectocarpales</taxon>
        <taxon>Ectocarpaceae</taxon>
        <taxon>Ectocarpus</taxon>
    </lineage>
</organism>
<dbReference type="InterPro" id="IPR001250">
    <property type="entry name" value="Man6P_Isoase-1"/>
</dbReference>
<dbReference type="eggNOG" id="KOG2757">
    <property type="taxonomic scope" value="Eukaryota"/>
</dbReference>
<dbReference type="OMA" id="GECCYYA"/>
<dbReference type="Proteomes" id="UP000002630">
    <property type="component" value="Linkage Group LG22"/>
</dbReference>
<evidence type="ECO:0000256" key="3">
    <source>
        <dbReference type="ARBA" id="ARBA00004666"/>
    </source>
</evidence>
<dbReference type="PANTHER" id="PTHR10309">
    <property type="entry name" value="MANNOSE-6-PHOSPHATE ISOMERASE"/>
    <property type="match status" value="1"/>
</dbReference>
<evidence type="ECO:0000256" key="2">
    <source>
        <dbReference type="ARBA" id="ARBA00001947"/>
    </source>
</evidence>
<comment type="similarity">
    <text evidence="4">Belongs to the mannose-6-phosphate isomerase type 1 family.</text>
</comment>
<evidence type="ECO:0000256" key="8">
    <source>
        <dbReference type="ARBA" id="ARBA00023235"/>
    </source>
</evidence>
<dbReference type="CDD" id="cd07011">
    <property type="entry name" value="cupin_PMI_type_I_N"/>
    <property type="match status" value="1"/>
</dbReference>
<gene>
    <name evidence="10" type="primary">MPI4</name>
    <name evidence="10" type="ORF">Esi_0120_0005</name>
</gene>
<dbReference type="OrthoDB" id="6605218at2759"/>
<protein>
    <recommendedName>
        <fullName evidence="5">mannose-6-phosphate isomerase</fullName>
        <ecNumber evidence="5">5.3.1.8</ecNumber>
    </recommendedName>
</protein>
<name>D7FIF1_ECTSI</name>
<comment type="catalytic activity">
    <reaction evidence="1">
        <text>D-mannose 6-phosphate = D-fructose 6-phosphate</text>
        <dbReference type="Rhea" id="RHEA:12356"/>
        <dbReference type="ChEBI" id="CHEBI:58735"/>
        <dbReference type="ChEBI" id="CHEBI:61527"/>
        <dbReference type="EC" id="5.3.1.8"/>
    </reaction>
</comment>
<reference evidence="10 11" key="1">
    <citation type="journal article" date="2010" name="Nature">
        <title>The Ectocarpus genome and the independent evolution of multicellularity in brown algae.</title>
        <authorList>
            <person name="Cock J.M."/>
            <person name="Sterck L."/>
            <person name="Rouze P."/>
            <person name="Scornet D."/>
            <person name="Allen A.E."/>
            <person name="Amoutzias G."/>
            <person name="Anthouard V."/>
            <person name="Artiguenave F."/>
            <person name="Aury J.M."/>
            <person name="Badger J.H."/>
            <person name="Beszteri B."/>
            <person name="Billiau K."/>
            <person name="Bonnet E."/>
            <person name="Bothwell J.H."/>
            <person name="Bowler C."/>
            <person name="Boyen C."/>
            <person name="Brownlee C."/>
            <person name="Carrano C.J."/>
            <person name="Charrier B."/>
            <person name="Cho G.Y."/>
            <person name="Coelho S.M."/>
            <person name="Collen J."/>
            <person name="Corre E."/>
            <person name="Da Silva C."/>
            <person name="Delage L."/>
            <person name="Delaroque N."/>
            <person name="Dittami S.M."/>
            <person name="Doulbeau S."/>
            <person name="Elias M."/>
            <person name="Farnham G."/>
            <person name="Gachon C.M."/>
            <person name="Gschloessl B."/>
            <person name="Heesch S."/>
            <person name="Jabbari K."/>
            <person name="Jubin C."/>
            <person name="Kawai H."/>
            <person name="Kimura K."/>
            <person name="Kloareg B."/>
            <person name="Kupper F.C."/>
            <person name="Lang D."/>
            <person name="Le Bail A."/>
            <person name="Leblanc C."/>
            <person name="Lerouge P."/>
            <person name="Lohr M."/>
            <person name="Lopez P.J."/>
            <person name="Martens C."/>
            <person name="Maumus F."/>
            <person name="Michel G."/>
            <person name="Miranda-Saavedra D."/>
            <person name="Morales J."/>
            <person name="Moreau H."/>
            <person name="Motomura T."/>
            <person name="Nagasato C."/>
            <person name="Napoli C.A."/>
            <person name="Nelson D.R."/>
            <person name="Nyvall-Collen P."/>
            <person name="Peters A.F."/>
            <person name="Pommier C."/>
            <person name="Potin P."/>
            <person name="Poulain J."/>
            <person name="Quesneville H."/>
            <person name="Read B."/>
            <person name="Rensing S.A."/>
            <person name="Ritter A."/>
            <person name="Rousvoal S."/>
            <person name="Samanta M."/>
            <person name="Samson G."/>
            <person name="Schroeder D.C."/>
            <person name="Segurens B."/>
            <person name="Strittmatter M."/>
            <person name="Tonon T."/>
            <person name="Tregear J.W."/>
            <person name="Valentin K."/>
            <person name="von Dassow P."/>
            <person name="Yamagishi T."/>
            <person name="Van de Peer Y."/>
            <person name="Wincker P."/>
        </authorList>
    </citation>
    <scope>NUCLEOTIDE SEQUENCE [LARGE SCALE GENOMIC DNA]</scope>
    <source>
        <strain evidence="11">Ec32 / CCAP1310/4</strain>
    </source>
</reference>
<dbReference type="InterPro" id="IPR046457">
    <property type="entry name" value="PMI_typeI_cat"/>
</dbReference>
<dbReference type="PROSITE" id="PS00965">
    <property type="entry name" value="PMI_I_1"/>
    <property type="match status" value="1"/>
</dbReference>
<comment type="cofactor">
    <cofactor evidence="2">
        <name>Zn(2+)</name>
        <dbReference type="ChEBI" id="CHEBI:29105"/>
    </cofactor>
</comment>
<sequence length="325" mass="37176">MRRLNCAVQNYAWGKRGKDSMVSKLKMMENEGFETEEDKTYAELWMGTHPNGPSRVMPEPGDFSAGAEEGHAGIFLIELLETHPHYLGDLQEQGDLPFMFKVLSINKALSIQAHPDKKLAERLYATRPDLYKDDNHKPEMAVALSDFEGLCGFRPFEEIVFNLHRYPELRGLVSLSAMRAMCSLPEDPEDQRDALRKLFQSYITAKPEVGATQVNALVQRLGERADDGGFMSDESLDHTDHEEIDMEDIYGADYEHREKGEMMLGRLRTEDYYVQDLMRRLSKEYPGDIGIMMPLLLNYLRMGEGESFFMAANEPHAYLKGDIME</sequence>
<dbReference type="GO" id="GO:0005975">
    <property type="term" value="P:carbohydrate metabolic process"/>
    <property type="evidence" value="ECO:0007669"/>
    <property type="project" value="InterPro"/>
</dbReference>
<dbReference type="NCBIfam" id="TIGR00218">
    <property type="entry name" value="manA"/>
    <property type="match status" value="1"/>
</dbReference>
<dbReference type="AlphaFoldDB" id="D7FIF1"/>
<dbReference type="PANTHER" id="PTHR10309:SF0">
    <property type="entry name" value="MANNOSE-6-PHOSPHATE ISOMERASE"/>
    <property type="match status" value="1"/>
</dbReference>
<keyword evidence="6" id="KW-0479">Metal-binding</keyword>
<dbReference type="InterPro" id="IPR011051">
    <property type="entry name" value="RmlC_Cupin_sf"/>
</dbReference>
<dbReference type="STRING" id="2880.D7FIF1"/>
<accession>D7FIF1</accession>
<dbReference type="InParanoid" id="D7FIF1"/>
<dbReference type="InterPro" id="IPR016305">
    <property type="entry name" value="Mannose-6-P_Isomerase"/>
</dbReference>
<keyword evidence="8 10" id="KW-0413">Isomerase</keyword>
<evidence type="ECO:0000313" key="11">
    <source>
        <dbReference type="Proteomes" id="UP000002630"/>
    </source>
</evidence>
<dbReference type="SMR" id="D7FIF1"/>
<dbReference type="SUPFAM" id="SSF51182">
    <property type="entry name" value="RmlC-like cupins"/>
    <property type="match status" value="2"/>
</dbReference>
<comment type="pathway">
    <text evidence="3">Nucleotide-sugar biosynthesis; GDP-alpha-D-mannose biosynthesis; alpha-D-mannose 1-phosphate from D-fructose 6-phosphate: step 1/2.</text>
</comment>
<dbReference type="UniPathway" id="UPA00126">
    <property type="reaction ID" value="UER00423"/>
</dbReference>
<dbReference type="InterPro" id="IPR014710">
    <property type="entry name" value="RmlC-like_jellyroll"/>
</dbReference>
<dbReference type="EC" id="5.3.1.8" evidence="5"/>
<proteinExistence type="inferred from homology"/>
<dbReference type="InterPro" id="IPR018050">
    <property type="entry name" value="Pmannose_isomerase-type1_CS"/>
</dbReference>
<feature type="domain" description="Phosphomannose isomerase type I catalytic" evidence="9">
    <location>
        <begin position="2"/>
        <end position="155"/>
    </location>
</feature>
<evidence type="ECO:0000256" key="6">
    <source>
        <dbReference type="ARBA" id="ARBA00022723"/>
    </source>
</evidence>
<keyword evidence="11" id="KW-1185">Reference proteome</keyword>
<evidence type="ECO:0000313" key="10">
    <source>
        <dbReference type="EMBL" id="CBJ28774.1"/>
    </source>
</evidence>
<evidence type="ECO:0000256" key="5">
    <source>
        <dbReference type="ARBA" id="ARBA00011956"/>
    </source>
</evidence>
<evidence type="ECO:0000256" key="7">
    <source>
        <dbReference type="ARBA" id="ARBA00022833"/>
    </source>
</evidence>